<reference evidence="1 2" key="1">
    <citation type="submission" date="2019-10" db="EMBL/GenBank/DDBJ databases">
        <title>Genome Sequences from Six Type Strain Members of the Archaeal Family Sulfolobaceae: Acidianus ambivalens, Acidianus infernus, Metallosphaera prunae, Stygiolobus azoricus, Sulfolobus metallicus, and Sulfurisphaera ohwakuensis.</title>
        <authorList>
            <person name="Counts J.A."/>
            <person name="Kelly R.M."/>
        </authorList>
    </citation>
    <scope>NUCLEOTIDE SEQUENCE [LARGE SCALE GENOMIC DNA]</scope>
    <source>
        <strain evidence="1 2">TA-1</strain>
    </source>
</reference>
<proteinExistence type="predicted"/>
<protein>
    <submittedName>
        <fullName evidence="1">Uncharacterized protein</fullName>
    </submittedName>
</protein>
<dbReference type="KEGG" id="soh:D1869_09905"/>
<gene>
    <name evidence="1" type="ORF">D1869_09905</name>
</gene>
<sequence length="61" mass="7231">MYHLCTSDGLTSNINRLKEEFAVFMGYFKSINESLDELLMYFAVEVRKKVILTIDEFQYLI</sequence>
<name>A0A650CLA0_SULOH</name>
<evidence type="ECO:0000313" key="1">
    <source>
        <dbReference type="EMBL" id="QGR18475.1"/>
    </source>
</evidence>
<dbReference type="AlphaFoldDB" id="A0A650CLA0"/>
<dbReference type="Proteomes" id="UP000427373">
    <property type="component" value="Chromosome"/>
</dbReference>
<organism evidence="1 2">
    <name type="scientific">Sulfurisphaera ohwakuensis</name>
    <dbReference type="NCBI Taxonomy" id="69656"/>
    <lineage>
        <taxon>Archaea</taxon>
        <taxon>Thermoproteota</taxon>
        <taxon>Thermoprotei</taxon>
        <taxon>Sulfolobales</taxon>
        <taxon>Sulfolobaceae</taxon>
        <taxon>Sulfurisphaera</taxon>
    </lineage>
</organism>
<evidence type="ECO:0000313" key="2">
    <source>
        <dbReference type="Proteomes" id="UP000427373"/>
    </source>
</evidence>
<keyword evidence="2" id="KW-1185">Reference proteome</keyword>
<dbReference type="EMBL" id="CP045484">
    <property type="protein sequence ID" value="QGR18475.1"/>
    <property type="molecule type" value="Genomic_DNA"/>
</dbReference>
<accession>A0A650CLA0</accession>